<keyword evidence="2 3" id="KW-0040">ANK repeat</keyword>
<name>A0AAV2R799_MEGNR</name>
<accession>A0AAV2R799</accession>
<gene>
    <name evidence="4" type="ORF">MNOR_LOCUS21617</name>
</gene>
<dbReference type="Pfam" id="PF12796">
    <property type="entry name" value="Ank_2"/>
    <property type="match status" value="2"/>
</dbReference>
<dbReference type="PANTHER" id="PTHR24198">
    <property type="entry name" value="ANKYRIN REPEAT AND PROTEIN KINASE DOMAIN-CONTAINING PROTEIN"/>
    <property type="match status" value="1"/>
</dbReference>
<dbReference type="SUPFAM" id="SSF48403">
    <property type="entry name" value="Ankyrin repeat"/>
    <property type="match status" value="1"/>
</dbReference>
<dbReference type="PRINTS" id="PR01415">
    <property type="entry name" value="ANKYRIN"/>
</dbReference>
<evidence type="ECO:0000256" key="3">
    <source>
        <dbReference type="PROSITE-ProRule" id="PRU00023"/>
    </source>
</evidence>
<evidence type="ECO:0000313" key="5">
    <source>
        <dbReference type="Proteomes" id="UP001497623"/>
    </source>
</evidence>
<dbReference type="Proteomes" id="UP001497623">
    <property type="component" value="Unassembled WGS sequence"/>
</dbReference>
<organism evidence="4 5">
    <name type="scientific">Meganyctiphanes norvegica</name>
    <name type="common">Northern krill</name>
    <name type="synonym">Thysanopoda norvegica</name>
    <dbReference type="NCBI Taxonomy" id="48144"/>
    <lineage>
        <taxon>Eukaryota</taxon>
        <taxon>Metazoa</taxon>
        <taxon>Ecdysozoa</taxon>
        <taxon>Arthropoda</taxon>
        <taxon>Crustacea</taxon>
        <taxon>Multicrustacea</taxon>
        <taxon>Malacostraca</taxon>
        <taxon>Eumalacostraca</taxon>
        <taxon>Eucarida</taxon>
        <taxon>Euphausiacea</taxon>
        <taxon>Euphausiidae</taxon>
        <taxon>Meganyctiphanes</taxon>
    </lineage>
</organism>
<dbReference type="AlphaFoldDB" id="A0AAV2R799"/>
<keyword evidence="1" id="KW-0677">Repeat</keyword>
<feature type="non-terminal residue" evidence="4">
    <location>
        <position position="282"/>
    </location>
</feature>
<keyword evidence="5" id="KW-1185">Reference proteome</keyword>
<evidence type="ECO:0000313" key="4">
    <source>
        <dbReference type="EMBL" id="CAL4119197.1"/>
    </source>
</evidence>
<reference evidence="4 5" key="1">
    <citation type="submission" date="2024-05" db="EMBL/GenBank/DDBJ databases">
        <authorList>
            <person name="Wallberg A."/>
        </authorList>
    </citation>
    <scope>NUCLEOTIDE SEQUENCE [LARGE SCALE GENOMIC DNA]</scope>
</reference>
<dbReference type="SMART" id="SM00248">
    <property type="entry name" value="ANK"/>
    <property type="match status" value="6"/>
</dbReference>
<dbReference type="InterPro" id="IPR002110">
    <property type="entry name" value="Ankyrin_rpt"/>
</dbReference>
<feature type="repeat" description="ANK" evidence="3">
    <location>
        <begin position="207"/>
        <end position="239"/>
    </location>
</feature>
<evidence type="ECO:0000256" key="1">
    <source>
        <dbReference type="ARBA" id="ARBA00022737"/>
    </source>
</evidence>
<proteinExistence type="predicted"/>
<protein>
    <submittedName>
        <fullName evidence="4">Uncharacterized protein</fullName>
    </submittedName>
</protein>
<sequence>MMMGNLERREPSLLAASRTSNYDMVKRILESRSGMTKRRPLKRRNTGLTIRSTEINNLGGTVNINYQDKYGNTSLYWSCRMGNVDITRTLLAEPDIDPNLSTESRPTPLGISCQEEGHIDCVKLLLQHPAIDPNIGGMNGAVPLITASRYGQDQVFKLLLTHPKTDPNAGGLRGASPLISTCRSENLQCTRFLLDHPLTDIDYQDNQAKTALMWASQLGYRDIVKLLLQRGADWELRNVWDQTALSLAEWNKHSDTVHLIQRFMIIDKWKAAVPRKETSKPR</sequence>
<dbReference type="EMBL" id="CAXKWB010017553">
    <property type="protein sequence ID" value="CAL4119197.1"/>
    <property type="molecule type" value="Genomic_DNA"/>
</dbReference>
<dbReference type="Gene3D" id="1.25.40.20">
    <property type="entry name" value="Ankyrin repeat-containing domain"/>
    <property type="match status" value="2"/>
</dbReference>
<dbReference type="PANTHER" id="PTHR24198:SF165">
    <property type="entry name" value="ANKYRIN REPEAT-CONTAINING PROTEIN-RELATED"/>
    <property type="match status" value="1"/>
</dbReference>
<dbReference type="PROSITE" id="PS50297">
    <property type="entry name" value="ANK_REP_REGION"/>
    <property type="match status" value="1"/>
</dbReference>
<dbReference type="InterPro" id="IPR036770">
    <property type="entry name" value="Ankyrin_rpt-contain_sf"/>
</dbReference>
<evidence type="ECO:0000256" key="2">
    <source>
        <dbReference type="ARBA" id="ARBA00023043"/>
    </source>
</evidence>
<dbReference type="PROSITE" id="PS50088">
    <property type="entry name" value="ANK_REPEAT"/>
    <property type="match status" value="1"/>
</dbReference>
<comment type="caution">
    <text evidence="4">The sequence shown here is derived from an EMBL/GenBank/DDBJ whole genome shotgun (WGS) entry which is preliminary data.</text>
</comment>